<dbReference type="InterPro" id="IPR029051">
    <property type="entry name" value="DUF4352"/>
</dbReference>
<accession>A0A544VZE6</accession>
<keyword evidence="3" id="KW-0472">Membrane</keyword>
<dbReference type="Gene3D" id="2.60.40.1240">
    <property type="match status" value="1"/>
</dbReference>
<comment type="caution">
    <text evidence="6">The sequence shown here is derived from an EMBL/GenBank/DDBJ whole genome shotgun (WGS) entry which is preliminary data.</text>
</comment>
<feature type="compositionally biased region" description="Polar residues" evidence="2">
    <location>
        <begin position="124"/>
        <end position="151"/>
    </location>
</feature>
<dbReference type="AlphaFoldDB" id="A0A544VZE6"/>
<feature type="compositionally biased region" description="Low complexity" evidence="2">
    <location>
        <begin position="247"/>
        <end position="263"/>
    </location>
</feature>
<evidence type="ECO:0000256" key="2">
    <source>
        <dbReference type="SAM" id="MobiDB-lite"/>
    </source>
</evidence>
<keyword evidence="7" id="KW-1185">Reference proteome</keyword>
<feature type="compositionally biased region" description="Polar residues" evidence="2">
    <location>
        <begin position="292"/>
        <end position="301"/>
    </location>
</feature>
<feature type="compositionally biased region" description="Pro residues" evidence="2">
    <location>
        <begin position="43"/>
        <end position="55"/>
    </location>
</feature>
<proteinExistence type="predicted"/>
<gene>
    <name evidence="6" type="ORF">D8S82_17055</name>
</gene>
<feature type="domain" description="DUF4352" evidence="5">
    <location>
        <begin position="284"/>
        <end position="388"/>
    </location>
</feature>
<evidence type="ECO:0000256" key="3">
    <source>
        <dbReference type="SAM" id="Phobius"/>
    </source>
</evidence>
<feature type="compositionally biased region" description="Pro residues" evidence="2">
    <location>
        <begin position="183"/>
        <end position="192"/>
    </location>
</feature>
<dbReference type="InterPro" id="IPR018929">
    <property type="entry name" value="DUF2510"/>
</dbReference>
<organism evidence="6 7">
    <name type="scientific">Mycolicibacterium hodleri</name>
    <dbReference type="NCBI Taxonomy" id="49897"/>
    <lineage>
        <taxon>Bacteria</taxon>
        <taxon>Bacillati</taxon>
        <taxon>Actinomycetota</taxon>
        <taxon>Actinomycetes</taxon>
        <taxon>Mycobacteriales</taxon>
        <taxon>Mycobacteriaceae</taxon>
        <taxon>Mycolicibacterium</taxon>
    </lineage>
</organism>
<name>A0A544VZE6_9MYCO</name>
<dbReference type="Pfam" id="PF10708">
    <property type="entry name" value="DUF2510"/>
    <property type="match status" value="1"/>
</dbReference>
<dbReference type="EMBL" id="VIFX01000021">
    <property type="protein sequence ID" value="TQR85344.1"/>
    <property type="molecule type" value="Genomic_DNA"/>
</dbReference>
<evidence type="ECO:0000313" key="7">
    <source>
        <dbReference type="Proteomes" id="UP000315759"/>
    </source>
</evidence>
<feature type="region of interest" description="Disordered" evidence="2">
    <location>
        <begin position="240"/>
        <end position="301"/>
    </location>
</feature>
<dbReference type="Proteomes" id="UP000315759">
    <property type="component" value="Unassembled WGS sequence"/>
</dbReference>
<feature type="region of interest" description="Disordered" evidence="2">
    <location>
        <begin position="28"/>
        <end position="202"/>
    </location>
</feature>
<dbReference type="Pfam" id="PF11611">
    <property type="entry name" value="DUF4352"/>
    <property type="match status" value="1"/>
</dbReference>
<feature type="compositionally biased region" description="Pro residues" evidence="2">
    <location>
        <begin position="268"/>
        <end position="280"/>
    </location>
</feature>
<protein>
    <submittedName>
        <fullName evidence="6">DUF2510 domain-containing protein</fullName>
    </submittedName>
</protein>
<keyword evidence="1" id="KW-0732">Signal</keyword>
<keyword evidence="3" id="KW-1133">Transmembrane helix</keyword>
<dbReference type="RefSeq" id="WP_142553218.1">
    <property type="nucleotide sequence ID" value="NZ_VIFX01000021.1"/>
</dbReference>
<evidence type="ECO:0000259" key="4">
    <source>
        <dbReference type="Pfam" id="PF10708"/>
    </source>
</evidence>
<feature type="compositionally biased region" description="Low complexity" evidence="2">
    <location>
        <begin position="193"/>
        <end position="202"/>
    </location>
</feature>
<evidence type="ECO:0000256" key="1">
    <source>
        <dbReference type="ARBA" id="ARBA00022729"/>
    </source>
</evidence>
<evidence type="ECO:0000313" key="6">
    <source>
        <dbReference type="EMBL" id="TQR85344.1"/>
    </source>
</evidence>
<sequence>MTTPPTPADWYPDPENAGYLRYWDGSSWTEHRAPAPGAAQPPADEPPAYEPPAYEPPADEQATSVVSLPDEATNVYATRPVEQEPTPEGAQQEPVQPYDTHPQASYEPFLADSTPWNPPLPSWDSPSTGQTYAQPEQSSEAPGYETSGSETPSEERPAETPAPQSDPPPFETARFETYEPARFAPPPGPPPGYYSSSTPTGPSGDKPNMKLVAGILGGAAVILVVIAVVVTLAVMRTDQPTVTSQGTTPTDSATTSSETTTSETEAEPTPPESLTPPPPGAEGSDGDFTFSVAGTETGDTVTSNVDASIQSTAQGMYYVVYVNVTNTGAAPITFVATFQQLNVAGQTFPLDDQATALLEGTLAEITPGETTEIPLVYDVPVDTVPTGILLRADPATAGVELPLS</sequence>
<evidence type="ECO:0000259" key="5">
    <source>
        <dbReference type="Pfam" id="PF11611"/>
    </source>
</evidence>
<dbReference type="InterPro" id="IPR029050">
    <property type="entry name" value="Immunoprotect_excell_Ig-like"/>
</dbReference>
<keyword evidence="3" id="KW-0812">Transmembrane</keyword>
<feature type="domain" description="DUF2510" evidence="4">
    <location>
        <begin position="10"/>
        <end position="39"/>
    </location>
</feature>
<reference evidence="6 7" key="1">
    <citation type="submission" date="2018-10" db="EMBL/GenBank/DDBJ databases">
        <title>Draft genome of Mycobacterium hodleri strain B.</title>
        <authorList>
            <person name="Amande T.J."/>
            <person name="Mcgenity T.J."/>
        </authorList>
    </citation>
    <scope>NUCLEOTIDE SEQUENCE [LARGE SCALE GENOMIC DNA]</scope>
    <source>
        <strain evidence="6 7">B</strain>
    </source>
</reference>
<feature type="transmembrane region" description="Helical" evidence="3">
    <location>
        <begin position="211"/>
        <end position="235"/>
    </location>
</feature>